<accession>A0ABP3WZC7</accession>
<protein>
    <submittedName>
        <fullName evidence="1">Uncharacterized protein</fullName>
    </submittedName>
</protein>
<dbReference type="RefSeq" id="WP_346025866.1">
    <property type="nucleotide sequence ID" value="NZ_BAAACO010000001.1"/>
</dbReference>
<dbReference type="Proteomes" id="UP001501764">
    <property type="component" value="Unassembled WGS sequence"/>
</dbReference>
<dbReference type="EMBL" id="BAAACO010000001">
    <property type="protein sequence ID" value="GAA0856994.1"/>
    <property type="molecule type" value="Genomic_DNA"/>
</dbReference>
<gene>
    <name evidence="1" type="ORF">GCM10008916_08880</name>
</gene>
<comment type="caution">
    <text evidence="1">The sequence shown here is derived from an EMBL/GenBank/DDBJ whole genome shotgun (WGS) entry which is preliminary data.</text>
</comment>
<evidence type="ECO:0000313" key="2">
    <source>
        <dbReference type="Proteomes" id="UP001501764"/>
    </source>
</evidence>
<proteinExistence type="predicted"/>
<organism evidence="1 2">
    <name type="scientific">Clostridium nitritogenes</name>
    <dbReference type="NCBI Taxonomy" id="83340"/>
    <lineage>
        <taxon>Bacteria</taxon>
        <taxon>Bacillati</taxon>
        <taxon>Bacillota</taxon>
        <taxon>Clostridia</taxon>
        <taxon>Eubacteriales</taxon>
        <taxon>Clostridiaceae</taxon>
        <taxon>Clostridium</taxon>
    </lineage>
</organism>
<evidence type="ECO:0000313" key="1">
    <source>
        <dbReference type="EMBL" id="GAA0856994.1"/>
    </source>
</evidence>
<reference evidence="2" key="1">
    <citation type="journal article" date="2019" name="Int. J. Syst. Evol. Microbiol.">
        <title>The Global Catalogue of Microorganisms (GCM) 10K type strain sequencing project: providing services to taxonomists for standard genome sequencing and annotation.</title>
        <authorList>
            <consortium name="The Broad Institute Genomics Platform"/>
            <consortium name="The Broad Institute Genome Sequencing Center for Infectious Disease"/>
            <person name="Wu L."/>
            <person name="Ma J."/>
        </authorList>
    </citation>
    <scope>NUCLEOTIDE SEQUENCE [LARGE SCALE GENOMIC DNA]</scope>
    <source>
        <strain evidence="2">JCM 6485</strain>
    </source>
</reference>
<sequence length="53" mass="6383">MINIKEAIDYCVSKNTPFSELDRYDTYSYSYVENNFSRVISKMNTLTREIKYK</sequence>
<keyword evidence="2" id="KW-1185">Reference proteome</keyword>
<name>A0ABP3WZC7_9CLOT</name>